<gene>
    <name evidence="2" type="ORF">ATSB10_38230</name>
</gene>
<dbReference type="KEGG" id="dtx:ATSB10_38230"/>
<evidence type="ECO:0000313" key="2">
    <source>
        <dbReference type="EMBL" id="AND71277.1"/>
    </source>
</evidence>
<accession>A0A160N5K0</accession>
<reference evidence="2 3" key="1">
    <citation type="submission" date="2016-02" db="EMBL/GenBank/DDBJ databases">
        <title>Complete genome sequencing and analysis of ATSB10, Dyella thiooxydans isolated from rhizosphere soil of sunflower (Helianthus annuus L.).</title>
        <authorList>
            <person name="Lee Y."/>
            <person name="Hwangbo K."/>
            <person name="Chung H."/>
            <person name="Yoo J."/>
            <person name="Kim K.Y."/>
            <person name="Sa T.M."/>
            <person name="Um Y."/>
            <person name="Madhaiyan M."/>
        </authorList>
    </citation>
    <scope>NUCLEOTIDE SEQUENCE [LARGE SCALE GENOMIC DNA]</scope>
    <source>
        <strain evidence="2 3">ATSB10</strain>
    </source>
</reference>
<sequence length="46" mass="4823">MRRRGAGKKQERDGQAADAVPRGQGGDSCRSRGGSAQLSQRRVPAG</sequence>
<protein>
    <submittedName>
        <fullName evidence="2">Uncharacterized protein</fullName>
    </submittedName>
</protein>
<feature type="region of interest" description="Disordered" evidence="1">
    <location>
        <begin position="1"/>
        <end position="46"/>
    </location>
</feature>
<dbReference type="AlphaFoldDB" id="A0A160N5K0"/>
<proteinExistence type="predicted"/>
<dbReference type="STRING" id="445710.ATSB10_38230"/>
<dbReference type="Proteomes" id="UP000077255">
    <property type="component" value="Chromosome"/>
</dbReference>
<keyword evidence="3" id="KW-1185">Reference proteome</keyword>
<evidence type="ECO:0000313" key="3">
    <source>
        <dbReference type="Proteomes" id="UP000077255"/>
    </source>
</evidence>
<dbReference type="EMBL" id="CP014841">
    <property type="protein sequence ID" value="AND71277.1"/>
    <property type="molecule type" value="Genomic_DNA"/>
</dbReference>
<evidence type="ECO:0000256" key="1">
    <source>
        <dbReference type="SAM" id="MobiDB-lite"/>
    </source>
</evidence>
<name>A0A160N5K0_9GAMM</name>
<organism evidence="2 3">
    <name type="scientific">Dyella thiooxydans</name>
    <dbReference type="NCBI Taxonomy" id="445710"/>
    <lineage>
        <taxon>Bacteria</taxon>
        <taxon>Pseudomonadati</taxon>
        <taxon>Pseudomonadota</taxon>
        <taxon>Gammaproteobacteria</taxon>
        <taxon>Lysobacterales</taxon>
        <taxon>Rhodanobacteraceae</taxon>
        <taxon>Dyella</taxon>
    </lineage>
</organism>